<reference evidence="6 7" key="1">
    <citation type="submission" date="2020-10" db="EMBL/GenBank/DDBJ databases">
        <title>Complete genome sequence of Cupriavidus basilensis CCUG 49340T.</title>
        <authorList>
            <person name="Salva-Serra F."/>
            <person name="Donoso R.A."/>
            <person name="Cho K.H."/>
            <person name="Yoo J.A."/>
            <person name="Lee K."/>
            <person name="Yoon S.-H."/>
            <person name="Perez-Pantoja D."/>
            <person name="Moore E.R.B."/>
        </authorList>
    </citation>
    <scope>NUCLEOTIDE SEQUENCE [LARGE SCALE GENOMIC DNA]</scope>
    <source>
        <strain evidence="7">CCUG 49340</strain>
    </source>
</reference>
<protein>
    <submittedName>
        <fullName evidence="6">Oligosaccharide flippase family protein</fullName>
    </submittedName>
</protein>
<dbReference type="Proteomes" id="UP000397656">
    <property type="component" value="Chromosome 1"/>
</dbReference>
<sequence>MRRRIAGNLVWLLLDRGLQVIAGICIVAMLARALGAEGFAHFQYAQSLVYIGASVALICGSEVVIPRLVASPDPGFQHRLLVHVFRLRFAAACAGYLLICSFLAASGQPRESWLAALILGIGILLREPFGVVTAWMQAHTRNRPGTVFNLIALAIKAGTVALLLASDAHTAPPYAVAFALEPVVIVLCLVLFYRSQTSTRPVAHDPDLMRHLFNEGTLFWISFMMMVGARRIDQLILKPIVPLGELGAYAASMQILDNYVAIATILVAGIAPLYVYSQSDVRKMRLNVLKLTVAMTALGMAGSVVIALMAPWIIHLLYGSAFASAADLLRLSALASSLVFTDVGLSVLAVYLRKPTWIAIKWALVLAVTVAVDFLTIPRFGARGAILGYALANALAAACGAVMWLHVARSGEARP</sequence>
<dbReference type="GeneID" id="98402356"/>
<organism evidence="6 7">
    <name type="scientific">Cupriavidus basilensis</name>
    <dbReference type="NCBI Taxonomy" id="68895"/>
    <lineage>
        <taxon>Bacteria</taxon>
        <taxon>Pseudomonadati</taxon>
        <taxon>Pseudomonadota</taxon>
        <taxon>Betaproteobacteria</taxon>
        <taxon>Burkholderiales</taxon>
        <taxon>Burkholderiaceae</taxon>
        <taxon>Cupriavidus</taxon>
    </lineage>
</organism>
<accession>A0A643G5K8</accession>
<evidence type="ECO:0000313" key="6">
    <source>
        <dbReference type="EMBL" id="QOT75616.1"/>
    </source>
</evidence>
<evidence type="ECO:0000256" key="5">
    <source>
        <dbReference type="ARBA" id="ARBA00023136"/>
    </source>
</evidence>
<dbReference type="EMBL" id="CP062803">
    <property type="protein sequence ID" value="QOT75616.1"/>
    <property type="molecule type" value="Genomic_DNA"/>
</dbReference>
<gene>
    <name evidence="6" type="ORF">F7R26_015700</name>
</gene>
<evidence type="ECO:0000256" key="4">
    <source>
        <dbReference type="ARBA" id="ARBA00022989"/>
    </source>
</evidence>
<dbReference type="PANTHER" id="PTHR30250">
    <property type="entry name" value="PST FAMILY PREDICTED COLANIC ACID TRANSPORTER"/>
    <property type="match status" value="1"/>
</dbReference>
<dbReference type="PANTHER" id="PTHR30250:SF11">
    <property type="entry name" value="O-ANTIGEN TRANSPORTER-RELATED"/>
    <property type="match status" value="1"/>
</dbReference>
<evidence type="ECO:0000256" key="1">
    <source>
        <dbReference type="ARBA" id="ARBA00004651"/>
    </source>
</evidence>
<comment type="subcellular location">
    <subcellularLocation>
        <location evidence="1">Cell membrane</location>
        <topology evidence="1">Multi-pass membrane protein</topology>
    </subcellularLocation>
</comment>
<dbReference type="Pfam" id="PF13440">
    <property type="entry name" value="Polysacc_synt_3"/>
    <property type="match status" value="1"/>
</dbReference>
<keyword evidence="5" id="KW-0472">Membrane</keyword>
<evidence type="ECO:0000256" key="2">
    <source>
        <dbReference type="ARBA" id="ARBA00022475"/>
    </source>
</evidence>
<keyword evidence="3" id="KW-0812">Transmembrane</keyword>
<proteinExistence type="predicted"/>
<dbReference type="InterPro" id="IPR050833">
    <property type="entry name" value="Poly_Biosynth_Transport"/>
</dbReference>
<name>A0A643G5K8_9BURK</name>
<keyword evidence="2" id="KW-1003">Cell membrane</keyword>
<evidence type="ECO:0000256" key="3">
    <source>
        <dbReference type="ARBA" id="ARBA00022692"/>
    </source>
</evidence>
<keyword evidence="4" id="KW-1133">Transmembrane helix</keyword>
<evidence type="ECO:0000313" key="7">
    <source>
        <dbReference type="Proteomes" id="UP000397656"/>
    </source>
</evidence>
<dbReference type="RefSeq" id="WP_150984071.1">
    <property type="nucleotide sequence ID" value="NZ_CP062803.1"/>
</dbReference>
<dbReference type="GO" id="GO:0005886">
    <property type="term" value="C:plasma membrane"/>
    <property type="evidence" value="ECO:0007669"/>
    <property type="project" value="UniProtKB-SubCell"/>
</dbReference>
<dbReference type="AlphaFoldDB" id="A0A643G5K8"/>